<proteinExistence type="predicted"/>
<gene>
    <name evidence="1" type="ORF">FPLFYP42_01383</name>
</gene>
<dbReference type="EMBL" id="CACRUB010000028">
    <property type="protein sequence ID" value="VYU12336.1"/>
    <property type="molecule type" value="Genomic_DNA"/>
</dbReference>
<reference evidence="1" key="1">
    <citation type="submission" date="2019-11" db="EMBL/GenBank/DDBJ databases">
        <authorList>
            <person name="Feng L."/>
        </authorList>
    </citation>
    <scope>NUCLEOTIDE SEQUENCE</scope>
    <source>
        <strain evidence="1">FplautiiLFYP42</strain>
    </source>
</reference>
<name>A0A6N3C5R7_FLAPL</name>
<sequence length="72" mass="7229">MGAFAGATRSGAALCAVQVFSRRENLDAGRIQFARADEGAGAPGGPWPAGASAGTQAEDALTMKRLYQAACG</sequence>
<evidence type="ECO:0000313" key="1">
    <source>
        <dbReference type="EMBL" id="VYU12336.1"/>
    </source>
</evidence>
<accession>A0A6N3C5R7</accession>
<dbReference type="AlphaFoldDB" id="A0A6N3C5R7"/>
<protein>
    <submittedName>
        <fullName evidence="1">Uncharacterized protein</fullName>
    </submittedName>
</protein>
<dbReference type="RefSeq" id="WP_195324690.1">
    <property type="nucleotide sequence ID" value="NZ_JADMWB010000004.1"/>
</dbReference>
<organism evidence="1">
    <name type="scientific">Flavonifractor plautii</name>
    <name type="common">Fusobacterium plautii</name>
    <dbReference type="NCBI Taxonomy" id="292800"/>
    <lineage>
        <taxon>Bacteria</taxon>
        <taxon>Bacillati</taxon>
        <taxon>Bacillota</taxon>
        <taxon>Clostridia</taxon>
        <taxon>Eubacteriales</taxon>
        <taxon>Oscillospiraceae</taxon>
        <taxon>Flavonifractor</taxon>
    </lineage>
</organism>